<evidence type="ECO:0000313" key="6">
    <source>
        <dbReference type="EMBL" id="RKP28479.1"/>
    </source>
</evidence>
<feature type="compositionally biased region" description="Acidic residues" evidence="5">
    <location>
        <begin position="995"/>
        <end position="1012"/>
    </location>
</feature>
<feature type="coiled-coil region" evidence="4">
    <location>
        <begin position="880"/>
        <end position="927"/>
    </location>
</feature>
<evidence type="ECO:0000256" key="5">
    <source>
        <dbReference type="SAM" id="MobiDB-lite"/>
    </source>
</evidence>
<dbReference type="GO" id="GO:0006355">
    <property type="term" value="P:regulation of DNA-templated transcription"/>
    <property type="evidence" value="ECO:0007669"/>
    <property type="project" value="InterPro"/>
</dbReference>
<dbReference type="InterPro" id="IPR011990">
    <property type="entry name" value="TPR-like_helical_dom_sf"/>
</dbReference>
<dbReference type="PROSITE" id="PS50005">
    <property type="entry name" value="TPR"/>
    <property type="match status" value="3"/>
</dbReference>
<feature type="compositionally biased region" description="Basic residues" evidence="5">
    <location>
        <begin position="973"/>
        <end position="991"/>
    </location>
</feature>
<name>A0A4V1J2G5_9ASCO</name>
<feature type="region of interest" description="Disordered" evidence="5">
    <location>
        <begin position="963"/>
        <end position="1078"/>
    </location>
</feature>
<evidence type="ECO:0000256" key="2">
    <source>
        <dbReference type="ARBA" id="ARBA00022803"/>
    </source>
</evidence>
<dbReference type="SMART" id="SM00028">
    <property type="entry name" value="TPR"/>
    <property type="match status" value="9"/>
</dbReference>
<dbReference type="GO" id="GO:0006368">
    <property type="term" value="P:transcription elongation by RNA polymerase II"/>
    <property type="evidence" value="ECO:0007669"/>
    <property type="project" value="TreeGrafter"/>
</dbReference>
<gene>
    <name evidence="6" type="ORF">METBISCDRAFT_29167</name>
</gene>
<evidence type="ECO:0000256" key="4">
    <source>
        <dbReference type="SAM" id="Coils"/>
    </source>
</evidence>
<dbReference type="OrthoDB" id="343875at2759"/>
<feature type="repeat" description="TPR" evidence="3">
    <location>
        <begin position="728"/>
        <end position="761"/>
    </location>
</feature>
<dbReference type="Pfam" id="PF13181">
    <property type="entry name" value="TPR_8"/>
    <property type="match status" value="1"/>
</dbReference>
<reference evidence="7" key="1">
    <citation type="journal article" date="2018" name="Nat. Microbiol.">
        <title>Leveraging single-cell genomics to expand the fungal tree of life.</title>
        <authorList>
            <person name="Ahrendt S.R."/>
            <person name="Quandt C.A."/>
            <person name="Ciobanu D."/>
            <person name="Clum A."/>
            <person name="Salamov A."/>
            <person name="Andreopoulos B."/>
            <person name="Cheng J.F."/>
            <person name="Woyke T."/>
            <person name="Pelin A."/>
            <person name="Henrissat B."/>
            <person name="Reynolds N.K."/>
            <person name="Benny G.L."/>
            <person name="Smith M.E."/>
            <person name="James T.Y."/>
            <person name="Grigoriev I.V."/>
        </authorList>
    </citation>
    <scope>NUCLEOTIDE SEQUENCE [LARGE SCALE GENOMIC DNA]</scope>
    <source>
        <strain evidence="7">Baker2002</strain>
    </source>
</reference>
<keyword evidence="1" id="KW-0677">Repeat</keyword>
<dbReference type="InterPro" id="IPR019734">
    <property type="entry name" value="TPR_rpt"/>
</dbReference>
<dbReference type="PANTHER" id="PTHR14027">
    <property type="entry name" value="RNA POLYMERASE-ASSOCIATED PROTEIN CTR9"/>
    <property type="match status" value="1"/>
</dbReference>
<feature type="repeat" description="TPR" evidence="3">
    <location>
        <begin position="197"/>
        <end position="230"/>
    </location>
</feature>
<proteinExistence type="predicted"/>
<dbReference type="SUPFAM" id="SSF81901">
    <property type="entry name" value="HCP-like"/>
    <property type="match status" value="1"/>
</dbReference>
<accession>A0A4V1J2G5</accession>
<dbReference type="EMBL" id="ML004898">
    <property type="protein sequence ID" value="RKP28479.1"/>
    <property type="molecule type" value="Genomic_DNA"/>
</dbReference>
<dbReference type="Pfam" id="PF13432">
    <property type="entry name" value="TPR_16"/>
    <property type="match status" value="1"/>
</dbReference>
<feature type="compositionally biased region" description="Basic residues" evidence="5">
    <location>
        <begin position="1019"/>
        <end position="1033"/>
    </location>
</feature>
<evidence type="ECO:0000256" key="3">
    <source>
        <dbReference type="PROSITE-ProRule" id="PRU00339"/>
    </source>
</evidence>
<dbReference type="AlphaFoldDB" id="A0A4V1J2G5"/>
<dbReference type="GO" id="GO:0016593">
    <property type="term" value="C:Cdc73/Paf1 complex"/>
    <property type="evidence" value="ECO:0007669"/>
    <property type="project" value="TreeGrafter"/>
</dbReference>
<keyword evidence="2 3" id="KW-0802">TPR repeat</keyword>
<feature type="repeat" description="TPR" evidence="3">
    <location>
        <begin position="329"/>
        <end position="362"/>
    </location>
</feature>
<dbReference type="GO" id="GO:0000993">
    <property type="term" value="F:RNA polymerase II complex binding"/>
    <property type="evidence" value="ECO:0007669"/>
    <property type="project" value="TreeGrafter"/>
</dbReference>
<evidence type="ECO:0000256" key="1">
    <source>
        <dbReference type="ARBA" id="ARBA00022737"/>
    </source>
</evidence>
<dbReference type="Gene3D" id="1.25.40.10">
    <property type="entry name" value="Tetratricopeptide repeat domain"/>
    <property type="match status" value="5"/>
</dbReference>
<feature type="compositionally biased region" description="Basic and acidic residues" evidence="5">
    <location>
        <begin position="1068"/>
        <end position="1078"/>
    </location>
</feature>
<dbReference type="Proteomes" id="UP000268321">
    <property type="component" value="Unassembled WGS sequence"/>
</dbReference>
<dbReference type="SUPFAM" id="SSF48452">
    <property type="entry name" value="TPR-like"/>
    <property type="match status" value="2"/>
</dbReference>
<dbReference type="InterPro" id="IPR031101">
    <property type="entry name" value="Ctr9"/>
</dbReference>
<organism evidence="6 7">
    <name type="scientific">Metschnikowia bicuspidata</name>
    <dbReference type="NCBI Taxonomy" id="27322"/>
    <lineage>
        <taxon>Eukaryota</taxon>
        <taxon>Fungi</taxon>
        <taxon>Dikarya</taxon>
        <taxon>Ascomycota</taxon>
        <taxon>Saccharomycotina</taxon>
        <taxon>Pichiomycetes</taxon>
        <taxon>Metschnikowiaceae</taxon>
        <taxon>Metschnikowia</taxon>
    </lineage>
</organism>
<sequence>MDISYYLNGTPLESVLALDIVISSGDIVSIDELPEDPQELVAFLQGESCGVKYWKLVVQSYVRAGKYADGLRIATLGLAVDFLLPTDKESLHAIMGWTHLKMASEGEDRVASVDNAAREFDQAGAHPGVLLAKAQVHLYRDEVEPALRIYDELLKADANNCWALLGRAQVILRKTRNYASALKIYQQVLVINPAMKPDPRIGVGICFWFLKDRAMAIRAWNRAVELDPSNAKARLLANLASFDSVFLNSLSDDLFVAGYKTALQELMRLLAARPSDNSVLLALCPFYFSKGRHDLVDRVVAKVTASLSETASEKGAAGKFSGFGAQVYSYASYWLGRVAYAKGDYTQAQKCFHEAIRLNDNNLLAKVGLGQSQLSRDSVEEAILSFESVLKAHPKCLEVIYLLGMLYSQSSSNTKKEQAINMLERYIRLSNNRGSVVTNKQEEDALLNKEPVALNAYLTLSKLYESLDLVQALTYLHKAIESRQQIKQAVPLEVYNNVAVFNFSKNNVDEAMKYLDLAISGVDDANIAPELLADLKVTLSFNLARTTEARDPEKAVPMYEHVLQECPGYVSAKLRLLFFDAVSSNKTNKAEIEQELKTLLSENASDMEIRSFYGWYIKTFGKRIGLKTDAESNHQKETLVDYNSHDSYALISLANIYCAMARDLKGAKEEEKRRKYFIRAIELYTKALSIDPKNVFAAQGLGIVYIENKEQAKGLEILRKVRDSLNDISVYLNLGHVLTDLKQFSKAIESYEIALARFTDNQDFKIIGFLGRAWYLRGLAEKNLAYLKKAFEYAEQALAKTTGVKSPFRFNVSFLLFQIADFITTLPVEKRSVDDINDAIINLNEGIRVLNELALEDEEHPPFPKSELKARADLGETTLLNRLTACLEETKQSIIRLEEKLDEAKRLREEAEMKKAQEQEMLLAERRSREEQMALERVKLQEQATQWAEESRADIVANYSNDYAAENGDQKPKKSNSSKKGRGKGKSKKKGVLNDTDEEASAVETDPELGSDGEDKAAGKKRGKKKAAKRKRRAIEDENDDTADEKLEAANKKRRGSKAGKAGSKAGFKTDESKVDES</sequence>
<keyword evidence="7" id="KW-1185">Reference proteome</keyword>
<keyword evidence="4" id="KW-0175">Coiled coil</keyword>
<dbReference type="PANTHER" id="PTHR14027:SF2">
    <property type="entry name" value="RNA POLYMERASE-ASSOCIATED PROTEIN CTR9 HOMOLOG"/>
    <property type="match status" value="1"/>
</dbReference>
<protein>
    <submittedName>
        <fullName evidence="6">TPR-like protein</fullName>
    </submittedName>
</protein>
<evidence type="ECO:0000313" key="7">
    <source>
        <dbReference type="Proteomes" id="UP000268321"/>
    </source>
</evidence>